<sequence>MSSIVVMTVMSQGIVVVVIVMENIVVVYFFDLGNFESQIVFGVDDTQVVVDKLDRVSFAFHTEDTVARKNLIFCDDEILSSLVCMLYPCIYVCCSSSTSVWTSLLNLYLSVALRLSQSKLSVVVCLNLLYYSVCLLNLNLSAAAAV</sequence>
<accession>A0ABQ5I141</accession>
<organism evidence="2 3">
    <name type="scientific">Tanacetum coccineum</name>
    <dbReference type="NCBI Taxonomy" id="301880"/>
    <lineage>
        <taxon>Eukaryota</taxon>
        <taxon>Viridiplantae</taxon>
        <taxon>Streptophyta</taxon>
        <taxon>Embryophyta</taxon>
        <taxon>Tracheophyta</taxon>
        <taxon>Spermatophyta</taxon>
        <taxon>Magnoliopsida</taxon>
        <taxon>eudicotyledons</taxon>
        <taxon>Gunneridae</taxon>
        <taxon>Pentapetalae</taxon>
        <taxon>asterids</taxon>
        <taxon>campanulids</taxon>
        <taxon>Asterales</taxon>
        <taxon>Asteraceae</taxon>
        <taxon>Asteroideae</taxon>
        <taxon>Anthemideae</taxon>
        <taxon>Anthemidinae</taxon>
        <taxon>Tanacetum</taxon>
    </lineage>
</organism>
<feature type="transmembrane region" description="Helical" evidence="1">
    <location>
        <begin position="12"/>
        <end position="30"/>
    </location>
</feature>
<feature type="transmembrane region" description="Helical" evidence="1">
    <location>
        <begin position="85"/>
        <end position="108"/>
    </location>
</feature>
<evidence type="ECO:0000313" key="3">
    <source>
        <dbReference type="Proteomes" id="UP001151760"/>
    </source>
</evidence>
<keyword evidence="1" id="KW-1133">Transmembrane helix</keyword>
<reference evidence="2" key="2">
    <citation type="submission" date="2022-01" db="EMBL/GenBank/DDBJ databases">
        <authorList>
            <person name="Yamashiro T."/>
            <person name="Shiraishi A."/>
            <person name="Satake H."/>
            <person name="Nakayama K."/>
        </authorList>
    </citation>
    <scope>NUCLEOTIDE SEQUENCE</scope>
</reference>
<gene>
    <name evidence="2" type="ORF">Tco_1082673</name>
</gene>
<dbReference type="EMBL" id="BQNB010020239">
    <property type="protein sequence ID" value="GJT93828.1"/>
    <property type="molecule type" value="Genomic_DNA"/>
</dbReference>
<dbReference type="Proteomes" id="UP001151760">
    <property type="component" value="Unassembled WGS sequence"/>
</dbReference>
<keyword evidence="1" id="KW-0812">Transmembrane</keyword>
<reference evidence="2" key="1">
    <citation type="journal article" date="2022" name="Int. J. Mol. Sci.">
        <title>Draft Genome of Tanacetum Coccineum: Genomic Comparison of Closely Related Tanacetum-Family Plants.</title>
        <authorList>
            <person name="Yamashiro T."/>
            <person name="Shiraishi A."/>
            <person name="Nakayama K."/>
            <person name="Satake H."/>
        </authorList>
    </citation>
    <scope>NUCLEOTIDE SEQUENCE</scope>
</reference>
<name>A0ABQ5I141_9ASTR</name>
<proteinExistence type="predicted"/>
<comment type="caution">
    <text evidence="2">The sequence shown here is derived from an EMBL/GenBank/DDBJ whole genome shotgun (WGS) entry which is preliminary data.</text>
</comment>
<evidence type="ECO:0000313" key="2">
    <source>
        <dbReference type="EMBL" id="GJT93828.1"/>
    </source>
</evidence>
<keyword evidence="1" id="KW-0472">Membrane</keyword>
<keyword evidence="3" id="KW-1185">Reference proteome</keyword>
<protein>
    <submittedName>
        <fullName evidence="2">Uncharacterized protein</fullName>
    </submittedName>
</protein>
<feature type="transmembrane region" description="Helical" evidence="1">
    <location>
        <begin position="120"/>
        <end position="140"/>
    </location>
</feature>
<evidence type="ECO:0000256" key="1">
    <source>
        <dbReference type="SAM" id="Phobius"/>
    </source>
</evidence>